<evidence type="ECO:0000313" key="2">
    <source>
        <dbReference type="EMBL" id="KIF79933.1"/>
    </source>
</evidence>
<organism evidence="2 3">
    <name type="scientific">Noviherbaspirillum autotrophicum</name>
    <dbReference type="NCBI Taxonomy" id="709839"/>
    <lineage>
        <taxon>Bacteria</taxon>
        <taxon>Pseudomonadati</taxon>
        <taxon>Pseudomonadota</taxon>
        <taxon>Betaproteobacteria</taxon>
        <taxon>Burkholderiales</taxon>
        <taxon>Oxalobacteraceae</taxon>
        <taxon>Noviherbaspirillum</taxon>
    </lineage>
</organism>
<dbReference type="InterPro" id="IPR036280">
    <property type="entry name" value="Multihaem_cyt_sf"/>
</dbReference>
<proteinExistence type="predicted"/>
<gene>
    <name evidence="2" type="ORF">TSA66_02375</name>
</gene>
<sequence>MAQAFSRSSILAIKLLFIGALLLVVAAIATARWYSGPDVTVGQPVTQPIPFSHKHHAGDDGIDCRYCHTSVEKSAFAGLPTTQICLTCHSQLYRDSPLLAPLHASARDNTPIRWKRVHDLPDFVYFDHSIHVSKGVACIECHGRVDQMPLTWREASLDMQWCLQCHRNAPQHIRPLSEVFSMADRQPLSRQEIAQLSRLYRLQDTRRLTDCSTCHR</sequence>
<dbReference type="PANTHER" id="PTHR39425">
    <property type="entry name" value="LIPOPROTEIN CYTOCHROME C"/>
    <property type="match status" value="1"/>
</dbReference>
<accession>A0A0C1XYV0</accession>
<evidence type="ECO:0000313" key="3">
    <source>
        <dbReference type="Proteomes" id="UP000031572"/>
    </source>
</evidence>
<dbReference type="EMBL" id="JWJG01000028">
    <property type="protein sequence ID" value="KIF79933.1"/>
    <property type="molecule type" value="Genomic_DNA"/>
</dbReference>
<protein>
    <submittedName>
        <fullName evidence="2">Cytochrome C</fullName>
    </submittedName>
</protein>
<dbReference type="AlphaFoldDB" id="A0A0C1XYV0"/>
<dbReference type="RefSeq" id="WP_040038843.1">
    <property type="nucleotide sequence ID" value="NZ_JWJG01000028.1"/>
</dbReference>
<name>A0A0C1XYV0_9BURK</name>
<evidence type="ECO:0000259" key="1">
    <source>
        <dbReference type="Pfam" id="PF14522"/>
    </source>
</evidence>
<dbReference type="OrthoDB" id="9814800at2"/>
<comment type="caution">
    <text evidence="2">The sequence shown here is derived from an EMBL/GenBank/DDBJ whole genome shotgun (WGS) entry which is preliminary data.</text>
</comment>
<dbReference type="Pfam" id="PF14522">
    <property type="entry name" value="Cytochrome_C7"/>
    <property type="match status" value="1"/>
</dbReference>
<dbReference type="CDD" id="cd08168">
    <property type="entry name" value="Cytochrom_C3"/>
    <property type="match status" value="1"/>
</dbReference>
<keyword evidence="3" id="KW-1185">Reference proteome</keyword>
<feature type="domain" description="Cytochrome c7-like" evidence="1">
    <location>
        <begin position="124"/>
        <end position="216"/>
    </location>
</feature>
<dbReference type="Gene3D" id="3.90.10.10">
    <property type="entry name" value="Cytochrome C3"/>
    <property type="match status" value="2"/>
</dbReference>
<dbReference type="SUPFAM" id="SSF48695">
    <property type="entry name" value="Multiheme cytochromes"/>
    <property type="match status" value="1"/>
</dbReference>
<dbReference type="Proteomes" id="UP000031572">
    <property type="component" value="Unassembled WGS sequence"/>
</dbReference>
<dbReference type="STRING" id="709839.TSA66_02375"/>
<dbReference type="InterPro" id="IPR029467">
    <property type="entry name" value="Cyt_c7-like"/>
</dbReference>
<reference evidence="2 3" key="1">
    <citation type="submission" date="2014-12" db="EMBL/GenBank/DDBJ databases">
        <title>Denitrispirillum autotrophicum gen. nov., sp. nov., Denitrifying, Facultatively Autotrophic Bacteria Isolated from Rice Paddy Soil.</title>
        <authorList>
            <person name="Ishii S."/>
            <person name="Ashida N."/>
            <person name="Ohno H."/>
            <person name="Otsuka S."/>
            <person name="Yokota A."/>
            <person name="Senoo K."/>
        </authorList>
    </citation>
    <scope>NUCLEOTIDE SEQUENCE [LARGE SCALE GENOMIC DNA]</scope>
    <source>
        <strain evidence="2 3">TSA66</strain>
    </source>
</reference>
<dbReference type="PANTHER" id="PTHR39425:SF1">
    <property type="entry name" value="CYTOCHROME C7-LIKE DOMAIN-CONTAINING PROTEIN"/>
    <property type="match status" value="1"/>
</dbReference>